<dbReference type="SUPFAM" id="SSF55174">
    <property type="entry name" value="Alpha-L RNA-binding motif"/>
    <property type="match status" value="1"/>
</dbReference>
<evidence type="ECO:0000256" key="6">
    <source>
        <dbReference type="ARBA" id="ARBA00023146"/>
    </source>
</evidence>
<evidence type="ECO:0000256" key="3">
    <source>
        <dbReference type="ARBA" id="ARBA00022741"/>
    </source>
</evidence>
<evidence type="ECO:0000256" key="1">
    <source>
        <dbReference type="ARBA" id="ARBA00013160"/>
    </source>
</evidence>
<dbReference type="NCBIfam" id="TIGR00234">
    <property type="entry name" value="tyrS"/>
    <property type="match status" value="1"/>
</dbReference>
<evidence type="ECO:0000256" key="8">
    <source>
        <dbReference type="ARBA" id="ARBA00048248"/>
    </source>
</evidence>
<dbReference type="SUPFAM" id="SSF52374">
    <property type="entry name" value="Nucleotidylyl transferase"/>
    <property type="match status" value="1"/>
</dbReference>
<evidence type="ECO:0000256" key="4">
    <source>
        <dbReference type="ARBA" id="ARBA00022840"/>
    </source>
</evidence>
<reference evidence="10" key="1">
    <citation type="submission" date="2021-06" db="EMBL/GenBank/DDBJ databases">
        <authorList>
            <person name="Gannon L."/>
            <person name="Redgwell R T."/>
            <person name="Michniewski S."/>
            <person name="Harrison D C."/>
            <person name="Millard A."/>
        </authorList>
    </citation>
    <scope>NUCLEOTIDE SEQUENCE</scope>
</reference>
<dbReference type="EC" id="6.1.1.1" evidence="1"/>
<comment type="catalytic activity">
    <reaction evidence="8">
        <text>tRNA(Tyr) + L-tyrosine + ATP = L-tyrosyl-tRNA(Tyr) + AMP + diphosphate + H(+)</text>
        <dbReference type="Rhea" id="RHEA:10220"/>
        <dbReference type="Rhea" id="RHEA-COMP:9706"/>
        <dbReference type="Rhea" id="RHEA-COMP:9707"/>
        <dbReference type="ChEBI" id="CHEBI:15378"/>
        <dbReference type="ChEBI" id="CHEBI:30616"/>
        <dbReference type="ChEBI" id="CHEBI:33019"/>
        <dbReference type="ChEBI" id="CHEBI:58315"/>
        <dbReference type="ChEBI" id="CHEBI:78442"/>
        <dbReference type="ChEBI" id="CHEBI:78536"/>
        <dbReference type="ChEBI" id="CHEBI:456215"/>
        <dbReference type="EC" id="6.1.1.1"/>
    </reaction>
</comment>
<dbReference type="Pfam" id="PF00579">
    <property type="entry name" value="tRNA-synt_1b"/>
    <property type="match status" value="1"/>
</dbReference>
<dbReference type="InterPro" id="IPR024088">
    <property type="entry name" value="Tyr-tRNA-ligase_bac-type"/>
</dbReference>
<keyword evidence="5" id="KW-0648">Protein biosynthesis</keyword>
<dbReference type="InterPro" id="IPR036986">
    <property type="entry name" value="S4_RNA-bd_sf"/>
</dbReference>
<dbReference type="PANTHER" id="PTHR11766:SF1">
    <property type="entry name" value="TYROSINE--TRNA LIGASE"/>
    <property type="match status" value="1"/>
</dbReference>
<feature type="domain" description="RNA-binding S4" evidence="9">
    <location>
        <begin position="298"/>
        <end position="357"/>
    </location>
</feature>
<dbReference type="Pfam" id="PF01479">
    <property type="entry name" value="S4"/>
    <property type="match status" value="1"/>
</dbReference>
<evidence type="ECO:0000313" key="10">
    <source>
        <dbReference type="EMBL" id="CAG7579679.1"/>
    </source>
</evidence>
<evidence type="ECO:0000256" key="7">
    <source>
        <dbReference type="ARBA" id="ARBA00033323"/>
    </source>
</evidence>
<keyword evidence="6 10" id="KW-0030">Aminoacyl-tRNA synthetase</keyword>
<dbReference type="PANTHER" id="PTHR11766">
    <property type="entry name" value="TYROSYL-TRNA SYNTHETASE"/>
    <property type="match status" value="1"/>
</dbReference>
<keyword evidence="3" id="KW-0547">Nucleotide-binding</keyword>
<dbReference type="GO" id="GO:0004831">
    <property type="term" value="F:tyrosine-tRNA ligase activity"/>
    <property type="evidence" value="ECO:0007669"/>
    <property type="project" value="UniProtKB-EC"/>
</dbReference>
<organism evidence="10">
    <name type="scientific">uncultured marine phage</name>
    <dbReference type="NCBI Taxonomy" id="707152"/>
    <lineage>
        <taxon>Viruses</taxon>
        <taxon>environmental samples</taxon>
    </lineage>
</organism>
<dbReference type="CDD" id="cd00165">
    <property type="entry name" value="S4"/>
    <property type="match status" value="1"/>
</dbReference>
<evidence type="ECO:0000256" key="2">
    <source>
        <dbReference type="ARBA" id="ARBA00022598"/>
    </source>
</evidence>
<dbReference type="Gene3D" id="3.40.50.620">
    <property type="entry name" value="HUPs"/>
    <property type="match status" value="1"/>
</dbReference>
<dbReference type="Gene3D" id="1.10.240.10">
    <property type="entry name" value="Tyrosyl-Transfer RNA Synthetase"/>
    <property type="match status" value="1"/>
</dbReference>
<name>A0A8D9FQE1_9VIRU</name>
<dbReference type="SMART" id="SM00363">
    <property type="entry name" value="S4"/>
    <property type="match status" value="1"/>
</dbReference>
<dbReference type="PRINTS" id="PR01040">
    <property type="entry name" value="TRNASYNTHTYR"/>
</dbReference>
<dbReference type="InterPro" id="IPR002305">
    <property type="entry name" value="aa-tRNA-synth_Ic"/>
</dbReference>
<proteinExistence type="predicted"/>
<gene>
    <name evidence="10" type="ORF">SLAVMIC_00006</name>
</gene>
<dbReference type="GO" id="GO:0005524">
    <property type="term" value="F:ATP binding"/>
    <property type="evidence" value="ECO:0007669"/>
    <property type="project" value="UniProtKB-KW"/>
</dbReference>
<dbReference type="InterPro" id="IPR002307">
    <property type="entry name" value="Tyr-tRNA-ligase"/>
</dbReference>
<dbReference type="GO" id="GO:0043039">
    <property type="term" value="P:tRNA aminoacylation"/>
    <property type="evidence" value="ECO:0007669"/>
    <property type="project" value="TreeGrafter"/>
</dbReference>
<keyword evidence="4" id="KW-0067">ATP-binding</keyword>
<dbReference type="EMBL" id="OU342829">
    <property type="protein sequence ID" value="CAG7579679.1"/>
    <property type="molecule type" value="Genomic_DNA"/>
</dbReference>
<dbReference type="InterPro" id="IPR002942">
    <property type="entry name" value="S4_RNA-bd"/>
</dbReference>
<dbReference type="PROSITE" id="PS50889">
    <property type="entry name" value="S4"/>
    <property type="match status" value="1"/>
</dbReference>
<dbReference type="InterPro" id="IPR014729">
    <property type="entry name" value="Rossmann-like_a/b/a_fold"/>
</dbReference>
<protein>
    <recommendedName>
        <fullName evidence="1">tyrosine--tRNA ligase</fullName>
        <ecNumber evidence="1">6.1.1.1</ecNumber>
    </recommendedName>
    <alternativeName>
        <fullName evidence="7">Tyrosyl-tRNA synthetase</fullName>
    </alternativeName>
</protein>
<dbReference type="Gene3D" id="3.10.290.10">
    <property type="entry name" value="RNA-binding S4 domain"/>
    <property type="match status" value="1"/>
</dbReference>
<sequence>MKTIEIFPKNSDLTKLTRVKFGIDPTFPKLHLGHLVPLRIVKKMQDEGKEITIVLGTFTAQMGDPSGKDETRPILSKEDVENNANHILTQVESILSPGFSVFRNGDLFNVMTVPNLLQIASKFTTTRLLSRKAFRDRIEHGSPIGLHELIVPILQGTDSVHLKSEIEIGGSDQLFNFQIARELQEMDNQKPEACLMTPIINGTDGRKMSKSLNNCIFLDEDSKDIFGKCMSVSDDTMDEWIELLTDLTDLPENLMERKKLMSFDILRQLRGEDEATKALKGFEETIQKRKIPNDIPNVNLDTVTNCVSVIRSCSKTQARRLISGGAVTIDGTKIDDQFELSSGDIIKVGKRSFAKVI</sequence>
<keyword evidence="2 10" id="KW-0436">Ligase</keyword>
<dbReference type="GO" id="GO:0003723">
    <property type="term" value="F:RNA binding"/>
    <property type="evidence" value="ECO:0007669"/>
    <property type="project" value="InterPro"/>
</dbReference>
<accession>A0A8D9FQE1</accession>
<evidence type="ECO:0000259" key="9">
    <source>
        <dbReference type="SMART" id="SM00363"/>
    </source>
</evidence>
<evidence type="ECO:0000256" key="5">
    <source>
        <dbReference type="ARBA" id="ARBA00022917"/>
    </source>
</evidence>